<dbReference type="GO" id="GO:0004140">
    <property type="term" value="F:dephospho-CoA kinase activity"/>
    <property type="evidence" value="ECO:0007669"/>
    <property type="project" value="UniProtKB-UniRule"/>
</dbReference>
<dbReference type="GO" id="GO:0005737">
    <property type="term" value="C:cytoplasm"/>
    <property type="evidence" value="ECO:0007669"/>
    <property type="project" value="UniProtKB-SubCell"/>
</dbReference>
<evidence type="ECO:0000256" key="5">
    <source>
        <dbReference type="HAMAP-Rule" id="MF_00376"/>
    </source>
</evidence>
<dbReference type="PANTHER" id="PTHR10695">
    <property type="entry name" value="DEPHOSPHO-COA KINASE-RELATED"/>
    <property type="match status" value="1"/>
</dbReference>
<dbReference type="PROSITE" id="PS51219">
    <property type="entry name" value="DPCK"/>
    <property type="match status" value="1"/>
</dbReference>
<reference evidence="7 10" key="2">
    <citation type="submission" date="2020-12" db="EMBL/GenBank/DDBJ databases">
        <title>FDA dAtabase for Regulatory Grade micrObial Sequences (FDA-ARGOS): Supporting development and validation of Infectious Disease Dx tests.</title>
        <authorList>
            <person name="Sproer C."/>
            <person name="Gronow S."/>
            <person name="Severitt S."/>
            <person name="Schroder I."/>
            <person name="Tallon L."/>
            <person name="Sadzewicz L."/>
            <person name="Zhao X."/>
            <person name="Boylan J."/>
            <person name="Ott S."/>
            <person name="Bowen H."/>
            <person name="Vavikolanu K."/>
            <person name="Mehta A."/>
            <person name="Aluvathingal J."/>
            <person name="Nadendla S."/>
            <person name="Lowell S."/>
            <person name="Myers T."/>
            <person name="Yan Y."/>
            <person name="Sichtig H."/>
        </authorList>
    </citation>
    <scope>NUCLEOTIDE SEQUENCE [LARGE SCALE GENOMIC DNA]</scope>
    <source>
        <strain evidence="7 10">FDAARGOS_872</strain>
    </source>
</reference>
<keyword evidence="5 8" id="KW-0808">Transferase</keyword>
<dbReference type="GO" id="GO:0015937">
    <property type="term" value="P:coenzyme A biosynthetic process"/>
    <property type="evidence" value="ECO:0007669"/>
    <property type="project" value="UniProtKB-UniRule"/>
</dbReference>
<comment type="subcellular location">
    <subcellularLocation>
        <location evidence="5">Cytoplasm</location>
    </subcellularLocation>
</comment>
<evidence type="ECO:0000256" key="6">
    <source>
        <dbReference type="NCBIfam" id="TIGR00152"/>
    </source>
</evidence>
<dbReference type="UniPathway" id="UPA00241">
    <property type="reaction ID" value="UER00356"/>
</dbReference>
<dbReference type="Proteomes" id="UP000254603">
    <property type="component" value="Unassembled WGS sequence"/>
</dbReference>
<comment type="pathway">
    <text evidence="5">Cofactor biosynthesis; coenzyme A biosynthesis; CoA from (R)-pantothenate: step 5/5.</text>
</comment>
<evidence type="ECO:0000313" key="7">
    <source>
        <dbReference type="EMBL" id="QPT41042.1"/>
    </source>
</evidence>
<dbReference type="InterPro" id="IPR027417">
    <property type="entry name" value="P-loop_NTPase"/>
</dbReference>
<evidence type="ECO:0000256" key="2">
    <source>
        <dbReference type="ARBA" id="ARBA00022741"/>
    </source>
</evidence>
<accession>A0A378XGB6</accession>
<feature type="binding site" evidence="5">
    <location>
        <begin position="13"/>
        <end position="18"/>
    </location>
    <ligand>
        <name>ATP</name>
        <dbReference type="ChEBI" id="CHEBI:30616"/>
    </ligand>
</feature>
<dbReference type="NCBIfam" id="TIGR00152">
    <property type="entry name" value="dephospho-CoA kinase"/>
    <property type="match status" value="1"/>
</dbReference>
<comment type="function">
    <text evidence="5">Catalyzes the phosphorylation of the 3'-hydroxyl group of dephosphocoenzyme A to form coenzyme A.</text>
</comment>
<proteinExistence type="inferred from homology"/>
<dbReference type="SUPFAM" id="SSF52540">
    <property type="entry name" value="P-loop containing nucleoside triphosphate hydrolases"/>
    <property type="match status" value="1"/>
</dbReference>
<evidence type="ECO:0000313" key="9">
    <source>
        <dbReference type="Proteomes" id="UP000254603"/>
    </source>
</evidence>
<dbReference type="Gene3D" id="3.40.50.300">
    <property type="entry name" value="P-loop containing nucleotide triphosphate hydrolases"/>
    <property type="match status" value="1"/>
</dbReference>
<dbReference type="InterPro" id="IPR001977">
    <property type="entry name" value="Depp_CoAkinase"/>
</dbReference>
<evidence type="ECO:0000256" key="1">
    <source>
        <dbReference type="ARBA" id="ARBA00009018"/>
    </source>
</evidence>
<keyword evidence="4 5" id="KW-0173">Coenzyme A biosynthesis</keyword>
<dbReference type="EC" id="2.7.1.24" evidence="5 6"/>
<reference evidence="8 9" key="1">
    <citation type="submission" date="2018-06" db="EMBL/GenBank/DDBJ databases">
        <authorList>
            <consortium name="Pathogen Informatics"/>
            <person name="Doyle S."/>
        </authorList>
    </citation>
    <scope>NUCLEOTIDE SEQUENCE [LARGE SCALE GENOMIC DNA]</scope>
    <source>
        <strain evidence="8 9">NCTC11997</strain>
    </source>
</reference>
<dbReference type="OrthoDB" id="9812943at2"/>
<comment type="similarity">
    <text evidence="1 5">Belongs to the CoaE family.</text>
</comment>
<gene>
    <name evidence="5 8" type="primary">coaE</name>
    <name evidence="7" type="ORF">I6G29_05750</name>
    <name evidence="8" type="ORF">NCTC11997_01205</name>
</gene>
<dbReference type="EMBL" id="UGSB01000001">
    <property type="protein sequence ID" value="SUA53532.1"/>
    <property type="molecule type" value="Genomic_DNA"/>
</dbReference>
<dbReference type="RefSeq" id="WP_018574077.1">
    <property type="nucleotide sequence ID" value="NZ_CP065725.1"/>
</dbReference>
<evidence type="ECO:0000256" key="3">
    <source>
        <dbReference type="ARBA" id="ARBA00022840"/>
    </source>
</evidence>
<evidence type="ECO:0000313" key="8">
    <source>
        <dbReference type="EMBL" id="SUA53532.1"/>
    </source>
</evidence>
<keyword evidence="5" id="KW-0963">Cytoplasm</keyword>
<keyword evidence="10" id="KW-1185">Reference proteome</keyword>
<dbReference type="HAMAP" id="MF_00376">
    <property type="entry name" value="Dephospho_CoA_kinase"/>
    <property type="match status" value="1"/>
</dbReference>
<dbReference type="PANTHER" id="PTHR10695:SF46">
    <property type="entry name" value="BIFUNCTIONAL COENZYME A SYNTHASE-RELATED"/>
    <property type="match status" value="1"/>
</dbReference>
<protein>
    <recommendedName>
        <fullName evidence="5 6">Dephospho-CoA kinase</fullName>
        <ecNumber evidence="5 6">2.7.1.24</ecNumber>
    </recommendedName>
    <alternativeName>
        <fullName evidence="5">Dephosphocoenzyme A kinase</fullName>
    </alternativeName>
</protein>
<name>A0A378XGB6_9BURK</name>
<dbReference type="CDD" id="cd02022">
    <property type="entry name" value="DPCK"/>
    <property type="match status" value="1"/>
</dbReference>
<keyword evidence="2 5" id="KW-0547">Nucleotide-binding</keyword>
<organism evidence="8 9">
    <name type="scientific">Oligella ureolytica</name>
    <dbReference type="NCBI Taxonomy" id="90244"/>
    <lineage>
        <taxon>Bacteria</taxon>
        <taxon>Pseudomonadati</taxon>
        <taxon>Pseudomonadota</taxon>
        <taxon>Betaproteobacteria</taxon>
        <taxon>Burkholderiales</taxon>
        <taxon>Alcaligenaceae</taxon>
        <taxon>Oligella</taxon>
    </lineage>
</organism>
<keyword evidence="5 8" id="KW-0418">Kinase</keyword>
<dbReference type="STRING" id="1122619.GCA_000373745_00893"/>
<evidence type="ECO:0000313" key="10">
    <source>
        <dbReference type="Proteomes" id="UP000594903"/>
    </source>
</evidence>
<dbReference type="GO" id="GO:0005524">
    <property type="term" value="F:ATP binding"/>
    <property type="evidence" value="ECO:0007669"/>
    <property type="project" value="UniProtKB-UniRule"/>
</dbReference>
<sequence length="205" mass="22805">MKQFKIGLTGGIGSGKSTVTKLLEKLGIVIIDADKISRASTASGGEAIEAIRVAFGDAMIDDTGALDRAKMRELVFQEADARQRLEAIVHPIIQAHMRIQAEQATSAYVVYDIPLLIESVERYRPQFKRICVVDCDEETQISRVQSRSQLTVDEIRRIIASQASRADRLVHADDVIHNGVGVDLAELQRQVHQMHECWLELSEKG</sequence>
<dbReference type="EMBL" id="CP065725">
    <property type="protein sequence ID" value="QPT41042.1"/>
    <property type="molecule type" value="Genomic_DNA"/>
</dbReference>
<comment type="catalytic activity">
    <reaction evidence="5">
        <text>3'-dephospho-CoA + ATP = ADP + CoA + H(+)</text>
        <dbReference type="Rhea" id="RHEA:18245"/>
        <dbReference type="ChEBI" id="CHEBI:15378"/>
        <dbReference type="ChEBI" id="CHEBI:30616"/>
        <dbReference type="ChEBI" id="CHEBI:57287"/>
        <dbReference type="ChEBI" id="CHEBI:57328"/>
        <dbReference type="ChEBI" id="CHEBI:456216"/>
        <dbReference type="EC" id="2.7.1.24"/>
    </reaction>
</comment>
<dbReference type="Proteomes" id="UP000594903">
    <property type="component" value="Chromosome"/>
</dbReference>
<keyword evidence="3 5" id="KW-0067">ATP-binding</keyword>
<evidence type="ECO:0000256" key="4">
    <source>
        <dbReference type="ARBA" id="ARBA00022993"/>
    </source>
</evidence>
<dbReference type="Pfam" id="PF01121">
    <property type="entry name" value="CoaE"/>
    <property type="match status" value="1"/>
</dbReference>
<dbReference type="AlphaFoldDB" id="A0A378XGB6"/>